<gene>
    <name evidence="1" type="ORF">QP487_12790</name>
</gene>
<dbReference type="Gene3D" id="2.120.10.90">
    <property type="entry name" value="DNA gyrase/topoisomerase IV, subunit A, C-terminal"/>
    <property type="match status" value="1"/>
</dbReference>
<protein>
    <submittedName>
        <fullName evidence="1">DNA gyrase C-terminal beta-propeller domain-containing protein</fullName>
    </submittedName>
</protein>
<proteinExistence type="predicted"/>
<dbReference type="GO" id="GO:0006265">
    <property type="term" value="P:DNA topological change"/>
    <property type="evidence" value="ECO:0007669"/>
    <property type="project" value="InterPro"/>
</dbReference>
<dbReference type="GO" id="GO:0005737">
    <property type="term" value="C:cytoplasm"/>
    <property type="evidence" value="ECO:0007669"/>
    <property type="project" value="TreeGrafter"/>
</dbReference>
<dbReference type="RefSeq" id="WP_285362652.1">
    <property type="nucleotide sequence ID" value="NZ_JASOPU010000373.1"/>
</dbReference>
<dbReference type="InterPro" id="IPR006691">
    <property type="entry name" value="GyrA/parC_rep"/>
</dbReference>
<organism evidence="1 2">
    <name type="scientific">Streptococcus pasteurianus</name>
    <dbReference type="NCBI Taxonomy" id="197614"/>
    <lineage>
        <taxon>Bacteria</taxon>
        <taxon>Bacillati</taxon>
        <taxon>Bacillota</taxon>
        <taxon>Bacilli</taxon>
        <taxon>Lactobacillales</taxon>
        <taxon>Streptococcaceae</taxon>
        <taxon>Streptococcus</taxon>
    </lineage>
</organism>
<feature type="non-terminal residue" evidence="1">
    <location>
        <position position="85"/>
    </location>
</feature>
<dbReference type="GO" id="GO:0005524">
    <property type="term" value="F:ATP binding"/>
    <property type="evidence" value="ECO:0007669"/>
    <property type="project" value="InterPro"/>
</dbReference>
<sequence length="85" mass="9371">QGRVKRTPIEEYFNIRNNGLIAINLRDDDELVAVLQTSGQDNIILGSRQGYAVSFAEDDVRSMGRTATGVRGIRLDKDDYVVGAS</sequence>
<dbReference type="EMBL" id="JASOPU010000373">
    <property type="protein sequence ID" value="MDK7294288.1"/>
    <property type="molecule type" value="Genomic_DNA"/>
</dbReference>
<dbReference type="SUPFAM" id="SSF101904">
    <property type="entry name" value="GyrA/ParC C-terminal domain-like"/>
    <property type="match status" value="1"/>
</dbReference>
<reference evidence="1" key="1">
    <citation type="submission" date="2023-05" db="EMBL/GenBank/DDBJ databases">
        <title>Cataloging the Phylogenetic Diversity of Human Bladder Bacteria.</title>
        <authorList>
            <person name="Du J."/>
        </authorList>
    </citation>
    <scope>NUCLEOTIDE SEQUENCE</scope>
    <source>
        <strain evidence="1">UMB0765</strain>
    </source>
</reference>
<dbReference type="InterPro" id="IPR050220">
    <property type="entry name" value="Type_II_DNA_Topoisomerases"/>
</dbReference>
<dbReference type="InterPro" id="IPR035516">
    <property type="entry name" value="Gyrase/topoIV_suA_C"/>
</dbReference>
<dbReference type="GO" id="GO:0009330">
    <property type="term" value="C:DNA topoisomerase type II (double strand cut, ATP-hydrolyzing) complex"/>
    <property type="evidence" value="ECO:0007669"/>
    <property type="project" value="TreeGrafter"/>
</dbReference>
<evidence type="ECO:0000313" key="2">
    <source>
        <dbReference type="Proteomes" id="UP001237917"/>
    </source>
</evidence>
<dbReference type="GO" id="GO:0003918">
    <property type="term" value="F:DNA topoisomerase type II (double strand cut, ATP-hydrolyzing) activity"/>
    <property type="evidence" value="ECO:0007669"/>
    <property type="project" value="TreeGrafter"/>
</dbReference>
<evidence type="ECO:0000313" key="1">
    <source>
        <dbReference type="EMBL" id="MDK7294288.1"/>
    </source>
</evidence>
<dbReference type="Pfam" id="PF03989">
    <property type="entry name" value="DNA_gyraseA_C"/>
    <property type="match status" value="2"/>
</dbReference>
<dbReference type="PANTHER" id="PTHR43493">
    <property type="entry name" value="DNA GYRASE/TOPOISOMERASE SUBUNIT A"/>
    <property type="match status" value="1"/>
</dbReference>
<dbReference type="AlphaFoldDB" id="A0AAW6YLE0"/>
<comment type="caution">
    <text evidence="1">The sequence shown here is derived from an EMBL/GenBank/DDBJ whole genome shotgun (WGS) entry which is preliminary data.</text>
</comment>
<dbReference type="GO" id="GO:0003677">
    <property type="term" value="F:DNA binding"/>
    <property type="evidence" value="ECO:0007669"/>
    <property type="project" value="InterPro"/>
</dbReference>
<feature type="non-terminal residue" evidence="1">
    <location>
        <position position="1"/>
    </location>
</feature>
<name>A0AAW6YLE0_9STRE</name>
<dbReference type="PANTHER" id="PTHR43493:SF5">
    <property type="entry name" value="DNA GYRASE SUBUNIT A, CHLOROPLASTIC_MITOCHONDRIAL"/>
    <property type="match status" value="1"/>
</dbReference>
<dbReference type="Proteomes" id="UP001237917">
    <property type="component" value="Unassembled WGS sequence"/>
</dbReference>
<accession>A0AAW6YLE0</accession>